<dbReference type="Proteomes" id="UP000215545">
    <property type="component" value="Unassembled WGS sequence"/>
</dbReference>
<gene>
    <name evidence="4" type="ORF">B1B05_02615</name>
</gene>
<proteinExistence type="predicted"/>
<keyword evidence="3" id="KW-0812">Transmembrane</keyword>
<dbReference type="InterPro" id="IPR045584">
    <property type="entry name" value="Pilin-like"/>
</dbReference>
<evidence type="ECO:0000313" key="5">
    <source>
        <dbReference type="Proteomes" id="UP000215545"/>
    </source>
</evidence>
<organism evidence="4 5">
    <name type="scientific">Domibacillus enclensis</name>
    <dbReference type="NCBI Taxonomy" id="1017273"/>
    <lineage>
        <taxon>Bacteria</taxon>
        <taxon>Bacillati</taxon>
        <taxon>Bacillota</taxon>
        <taxon>Bacilli</taxon>
        <taxon>Bacillales</taxon>
        <taxon>Bacillaceae</taxon>
        <taxon>Domibacillus</taxon>
    </lineage>
</organism>
<accession>A0ABX4EDL6</accession>
<dbReference type="EMBL" id="MWSK01000001">
    <property type="protein sequence ID" value="OXS80390.1"/>
    <property type="molecule type" value="Genomic_DNA"/>
</dbReference>
<keyword evidence="5" id="KW-1185">Reference proteome</keyword>
<dbReference type="SUPFAM" id="SSF54523">
    <property type="entry name" value="Pili subunits"/>
    <property type="match status" value="1"/>
</dbReference>
<sequence length="168" mass="19390">MRRHVRAGALFRSMQRVLCQPAVRKESGFTLLEMMVVLCVFMVCLAAALIPLRTTVSAVNDRQFFQQVERDLFAAQAYAIAKNKNIAVDFFENGTNYYHIYTYDSARKTIEKREIPSRFKWDARTAGTIVFLRKGTVSRTGSIFFATQEKTTRLIFLIGRGRFYFTSE</sequence>
<keyword evidence="3" id="KW-0472">Membrane</keyword>
<reference evidence="5" key="1">
    <citation type="submission" date="2017-03" db="EMBL/GenBank/DDBJ databases">
        <title>Bacillus sp. V-88(T) DSM27956, whole genome shotgun sequencing project.</title>
        <authorList>
            <person name="Dastager S.G."/>
            <person name="Neurgaonkar P.S."/>
            <person name="Dharne M.S."/>
        </authorList>
    </citation>
    <scope>NUCLEOTIDE SEQUENCE [LARGE SCALE GENOMIC DNA]</scope>
    <source>
        <strain evidence="5">DSM 25145</strain>
    </source>
</reference>
<comment type="subcellular location">
    <subcellularLocation>
        <location evidence="1">Cell surface</location>
    </subcellularLocation>
</comment>
<dbReference type="InterPro" id="IPR012902">
    <property type="entry name" value="N_methyl_site"/>
</dbReference>
<dbReference type="NCBIfam" id="TIGR02532">
    <property type="entry name" value="IV_pilin_GFxxxE"/>
    <property type="match status" value="1"/>
</dbReference>
<evidence type="ECO:0008006" key="6">
    <source>
        <dbReference type="Google" id="ProtNLM"/>
    </source>
</evidence>
<dbReference type="PIRSF" id="PIRSF021292">
    <property type="entry name" value="Competence_ComGD"/>
    <property type="match status" value="1"/>
</dbReference>
<keyword evidence="3" id="KW-1133">Transmembrane helix</keyword>
<comment type="caution">
    <text evidence="4">The sequence shown here is derived from an EMBL/GenBank/DDBJ whole genome shotgun (WGS) entry which is preliminary data.</text>
</comment>
<keyword evidence="2" id="KW-0178">Competence</keyword>
<protein>
    <recommendedName>
        <fullName evidence="6">Prepilin-type N-terminal cleavage/methylation domain-containing protein</fullName>
    </recommendedName>
</protein>
<dbReference type="InterPro" id="IPR016785">
    <property type="entry name" value="ComGD"/>
</dbReference>
<feature type="transmembrane region" description="Helical" evidence="3">
    <location>
        <begin position="29"/>
        <end position="52"/>
    </location>
</feature>
<dbReference type="NCBIfam" id="NF040982">
    <property type="entry name" value="ComGD"/>
    <property type="match status" value="1"/>
</dbReference>
<evidence type="ECO:0000256" key="3">
    <source>
        <dbReference type="SAM" id="Phobius"/>
    </source>
</evidence>
<evidence type="ECO:0000313" key="4">
    <source>
        <dbReference type="EMBL" id="OXS80390.1"/>
    </source>
</evidence>
<evidence type="ECO:0000256" key="1">
    <source>
        <dbReference type="ARBA" id="ARBA00004241"/>
    </source>
</evidence>
<evidence type="ECO:0000256" key="2">
    <source>
        <dbReference type="ARBA" id="ARBA00023287"/>
    </source>
</evidence>
<dbReference type="Pfam" id="PF07963">
    <property type="entry name" value="N_methyl"/>
    <property type="match status" value="1"/>
</dbReference>
<name>A0ABX4EDL6_9BACI</name>